<dbReference type="InterPro" id="IPR024171">
    <property type="entry name" value="SRK-like_kinase"/>
</dbReference>
<keyword evidence="9 16" id="KW-0418">Kinase</keyword>
<dbReference type="CDD" id="cd14066">
    <property type="entry name" value="STKc_IRAK"/>
    <property type="match status" value="1"/>
</dbReference>
<evidence type="ECO:0000256" key="5">
    <source>
        <dbReference type="ARBA" id="ARBA00022692"/>
    </source>
</evidence>
<dbReference type="InParanoid" id="A0A2R6R4I5"/>
<dbReference type="SUPFAM" id="SSF56112">
    <property type="entry name" value="Protein kinase-like (PK-like)"/>
    <property type="match status" value="1"/>
</dbReference>
<evidence type="ECO:0000256" key="1">
    <source>
        <dbReference type="ARBA" id="ARBA00004251"/>
    </source>
</evidence>
<dbReference type="GO" id="GO:0004674">
    <property type="term" value="F:protein serine/threonine kinase activity"/>
    <property type="evidence" value="ECO:0007669"/>
    <property type="project" value="UniProtKB-KW"/>
</dbReference>
<evidence type="ECO:0000256" key="11">
    <source>
        <dbReference type="ARBA" id="ARBA00022989"/>
    </source>
</evidence>
<feature type="domain" description="Apple" evidence="20">
    <location>
        <begin position="270"/>
        <end position="343"/>
    </location>
</feature>
<dbReference type="FunFam" id="1.10.510.10:FF:000345">
    <property type="entry name" value="G-type lectin S-receptor-like serine/threonine-protein kinase"/>
    <property type="match status" value="1"/>
</dbReference>
<dbReference type="PROSITE" id="PS00108">
    <property type="entry name" value="PROTEIN_KINASE_ST"/>
    <property type="match status" value="1"/>
</dbReference>
<comment type="caution">
    <text evidence="21">The sequence shown here is derived from an EMBL/GenBank/DDBJ whole genome shotgun (WGS) entry which is preliminary data.</text>
</comment>
<evidence type="ECO:0000256" key="10">
    <source>
        <dbReference type="ARBA" id="ARBA00022840"/>
    </source>
</evidence>
<dbReference type="Pfam" id="PF08276">
    <property type="entry name" value="PAN_2"/>
    <property type="match status" value="1"/>
</dbReference>
<dbReference type="InterPro" id="IPR001480">
    <property type="entry name" value="Bulb-type_lectin_dom"/>
</dbReference>
<keyword evidence="8 16" id="KW-0547">Nucleotide-binding</keyword>
<comment type="similarity">
    <text evidence="16">Belongs to the protein kinase superfamily. Ser/Thr protein kinase family.</text>
</comment>
<keyword evidence="10 16" id="KW-0067">ATP-binding</keyword>
<keyword evidence="6" id="KW-0732">Signal</keyword>
<accession>A0A2R6R4I5</accession>
<dbReference type="FunFam" id="3.30.200.20:FF:000330">
    <property type="entry name" value="G-type lectin S-receptor-like serine/threonine-protein kinase At4g03230"/>
    <property type="match status" value="1"/>
</dbReference>
<evidence type="ECO:0000256" key="7">
    <source>
        <dbReference type="ARBA" id="ARBA00022734"/>
    </source>
</evidence>
<dbReference type="PANTHER" id="PTHR27002:SF944">
    <property type="entry name" value="G-TYPE LECTIN S-RECEPTOR-LIKE SERINE_THREONINE-PROTEIN KINASE CES101"/>
    <property type="match status" value="1"/>
</dbReference>
<dbReference type="SMART" id="SM00220">
    <property type="entry name" value="S_TKc"/>
    <property type="match status" value="1"/>
</dbReference>
<dbReference type="Proteomes" id="UP000241394">
    <property type="component" value="Chromosome LG9"/>
</dbReference>
<evidence type="ECO:0000259" key="19">
    <source>
        <dbReference type="PROSITE" id="PS50927"/>
    </source>
</evidence>
<proteinExistence type="inferred from homology"/>
<dbReference type="InterPro" id="IPR008271">
    <property type="entry name" value="Ser/Thr_kinase_AS"/>
</dbReference>
<comment type="subcellular location">
    <subcellularLocation>
        <location evidence="1">Cell membrane</location>
        <topology evidence="1">Single-pass type I membrane protein</topology>
    </subcellularLocation>
</comment>
<dbReference type="Gene3D" id="2.90.10.10">
    <property type="entry name" value="Bulb-type lectin domain"/>
    <property type="match status" value="1"/>
</dbReference>
<keyword evidence="2" id="KW-1003">Cell membrane</keyword>
<protein>
    <recommendedName>
        <fullName evidence="16">Receptor-like serine/threonine-protein kinase</fullName>
        <ecNumber evidence="16">2.7.11.1</ecNumber>
    </recommendedName>
</protein>
<dbReference type="OMA" id="WLMISAP"/>
<keyword evidence="7 21" id="KW-0430">Lectin</keyword>
<name>A0A2R6R4I5_ACTCC</name>
<dbReference type="CDD" id="cd01098">
    <property type="entry name" value="PAN_AP_plant"/>
    <property type="match status" value="1"/>
</dbReference>
<dbReference type="CDD" id="cd00028">
    <property type="entry name" value="B_lectin"/>
    <property type="match status" value="1"/>
</dbReference>
<feature type="transmembrane region" description="Helical" evidence="17">
    <location>
        <begin position="357"/>
        <end position="381"/>
    </location>
</feature>
<keyword evidence="11 17" id="KW-1133">Transmembrane helix</keyword>
<gene>
    <name evidence="21" type="ORF">CEY00_Acc09946</name>
</gene>
<dbReference type="SMART" id="SM00108">
    <property type="entry name" value="B_lectin"/>
    <property type="match status" value="1"/>
</dbReference>
<dbReference type="Gene3D" id="3.30.200.20">
    <property type="entry name" value="Phosphorylase Kinase, domain 1"/>
    <property type="match status" value="1"/>
</dbReference>
<dbReference type="InterPro" id="IPR036426">
    <property type="entry name" value="Bulb-type_lectin_dom_sf"/>
</dbReference>
<evidence type="ECO:0000256" key="4">
    <source>
        <dbReference type="ARBA" id="ARBA00022679"/>
    </source>
</evidence>
<evidence type="ECO:0000256" key="2">
    <source>
        <dbReference type="ARBA" id="ARBA00022475"/>
    </source>
</evidence>
<comment type="catalytic activity">
    <reaction evidence="16">
        <text>L-threonyl-[protein] + ATP = O-phospho-L-threonyl-[protein] + ADP + H(+)</text>
        <dbReference type="Rhea" id="RHEA:46608"/>
        <dbReference type="Rhea" id="RHEA-COMP:11060"/>
        <dbReference type="Rhea" id="RHEA-COMP:11605"/>
        <dbReference type="ChEBI" id="CHEBI:15378"/>
        <dbReference type="ChEBI" id="CHEBI:30013"/>
        <dbReference type="ChEBI" id="CHEBI:30616"/>
        <dbReference type="ChEBI" id="CHEBI:61977"/>
        <dbReference type="ChEBI" id="CHEBI:456216"/>
        <dbReference type="EC" id="2.7.11.1"/>
    </reaction>
</comment>
<dbReference type="SUPFAM" id="SSF51110">
    <property type="entry name" value="alpha-D-mannose-specific plant lectins"/>
    <property type="match status" value="1"/>
</dbReference>
<evidence type="ECO:0000256" key="9">
    <source>
        <dbReference type="ARBA" id="ARBA00022777"/>
    </source>
</evidence>
<feature type="domain" description="Protein kinase" evidence="18">
    <location>
        <begin position="451"/>
        <end position="728"/>
    </location>
</feature>
<dbReference type="GO" id="GO:0045087">
    <property type="term" value="P:innate immune response"/>
    <property type="evidence" value="ECO:0007669"/>
    <property type="project" value="UniProtKB-ARBA"/>
</dbReference>
<dbReference type="InterPro" id="IPR011009">
    <property type="entry name" value="Kinase-like_dom_sf"/>
</dbReference>
<dbReference type="GO" id="GO:0005886">
    <property type="term" value="C:plasma membrane"/>
    <property type="evidence" value="ECO:0007669"/>
    <property type="project" value="UniProtKB-SubCell"/>
</dbReference>
<dbReference type="GO" id="GO:0005524">
    <property type="term" value="F:ATP binding"/>
    <property type="evidence" value="ECO:0007669"/>
    <property type="project" value="UniProtKB-KW"/>
</dbReference>
<evidence type="ECO:0000256" key="13">
    <source>
        <dbReference type="ARBA" id="ARBA00023157"/>
    </source>
</evidence>
<evidence type="ECO:0000256" key="15">
    <source>
        <dbReference type="ARBA" id="ARBA00023180"/>
    </source>
</evidence>
<dbReference type="PANTHER" id="PTHR27002">
    <property type="entry name" value="RECEPTOR-LIKE SERINE/THREONINE-PROTEIN KINASE SD1-8"/>
    <property type="match status" value="1"/>
</dbReference>
<dbReference type="GO" id="GO:0030246">
    <property type="term" value="F:carbohydrate binding"/>
    <property type="evidence" value="ECO:0007669"/>
    <property type="project" value="UniProtKB-KW"/>
</dbReference>
<keyword evidence="13" id="KW-1015">Disulfide bond</keyword>
<dbReference type="InterPro" id="IPR003609">
    <property type="entry name" value="Pan_app"/>
</dbReference>
<keyword evidence="14 21" id="KW-0675">Receptor</keyword>
<feature type="domain" description="Bulb-type lectin" evidence="19">
    <location>
        <begin position="1"/>
        <end position="116"/>
    </location>
</feature>
<dbReference type="EC" id="2.7.11.1" evidence="16"/>
<evidence type="ECO:0000256" key="16">
    <source>
        <dbReference type="PIRNR" id="PIRNR000641"/>
    </source>
</evidence>
<dbReference type="GO" id="GO:0106310">
    <property type="term" value="F:protein serine kinase activity"/>
    <property type="evidence" value="ECO:0007669"/>
    <property type="project" value="RHEA"/>
</dbReference>
<keyword evidence="3 16" id="KW-0723">Serine/threonine-protein kinase</keyword>
<dbReference type="Pfam" id="PF07714">
    <property type="entry name" value="PK_Tyr_Ser-Thr"/>
    <property type="match status" value="1"/>
</dbReference>
<dbReference type="EMBL" id="NKQK01000009">
    <property type="protein sequence ID" value="PSS20907.1"/>
    <property type="molecule type" value="Genomic_DNA"/>
</dbReference>
<keyword evidence="4 16" id="KW-0808">Transferase</keyword>
<comment type="catalytic activity">
    <reaction evidence="16">
        <text>L-seryl-[protein] + ATP = O-phospho-L-seryl-[protein] + ADP + H(+)</text>
        <dbReference type="Rhea" id="RHEA:17989"/>
        <dbReference type="Rhea" id="RHEA-COMP:9863"/>
        <dbReference type="Rhea" id="RHEA-COMP:11604"/>
        <dbReference type="ChEBI" id="CHEBI:15378"/>
        <dbReference type="ChEBI" id="CHEBI:29999"/>
        <dbReference type="ChEBI" id="CHEBI:30616"/>
        <dbReference type="ChEBI" id="CHEBI:83421"/>
        <dbReference type="ChEBI" id="CHEBI:456216"/>
        <dbReference type="EC" id="2.7.11.1"/>
    </reaction>
</comment>
<evidence type="ECO:0000313" key="21">
    <source>
        <dbReference type="EMBL" id="PSS20907.1"/>
    </source>
</evidence>
<dbReference type="PROSITE" id="PS50011">
    <property type="entry name" value="PROTEIN_KINASE_DOM"/>
    <property type="match status" value="1"/>
</dbReference>
<evidence type="ECO:0000259" key="18">
    <source>
        <dbReference type="PROSITE" id="PS50011"/>
    </source>
</evidence>
<keyword evidence="15" id="KW-0325">Glycoprotein</keyword>
<dbReference type="InterPro" id="IPR001245">
    <property type="entry name" value="Ser-Thr/Tyr_kinase_cat_dom"/>
</dbReference>
<evidence type="ECO:0000313" key="22">
    <source>
        <dbReference type="Proteomes" id="UP000241394"/>
    </source>
</evidence>
<dbReference type="Gene3D" id="1.10.510.10">
    <property type="entry name" value="Transferase(Phosphotransferase) domain 1"/>
    <property type="match status" value="1"/>
</dbReference>
<evidence type="ECO:0000256" key="14">
    <source>
        <dbReference type="ARBA" id="ARBA00023170"/>
    </source>
</evidence>
<dbReference type="AlphaFoldDB" id="A0A2R6R4I5"/>
<evidence type="ECO:0000256" key="17">
    <source>
        <dbReference type="SAM" id="Phobius"/>
    </source>
</evidence>
<evidence type="ECO:0000256" key="8">
    <source>
        <dbReference type="ARBA" id="ARBA00022741"/>
    </source>
</evidence>
<reference evidence="21 22" key="1">
    <citation type="submission" date="2017-07" db="EMBL/GenBank/DDBJ databases">
        <title>An improved, manually edited Actinidia chinensis var. chinensis (kiwifruit) genome highlights the challenges associated with draft genomes and gene prediction in plants.</title>
        <authorList>
            <person name="Pilkington S."/>
            <person name="Crowhurst R."/>
            <person name="Hilario E."/>
            <person name="Nardozza S."/>
            <person name="Fraser L."/>
            <person name="Peng Y."/>
            <person name="Gunaseelan K."/>
            <person name="Simpson R."/>
            <person name="Tahir J."/>
            <person name="Deroles S."/>
            <person name="Templeton K."/>
            <person name="Luo Z."/>
            <person name="Davy M."/>
            <person name="Cheng C."/>
            <person name="Mcneilage M."/>
            <person name="Scaglione D."/>
            <person name="Liu Y."/>
            <person name="Zhang Q."/>
            <person name="Datson P."/>
            <person name="De Silva N."/>
            <person name="Gardiner S."/>
            <person name="Bassett H."/>
            <person name="Chagne D."/>
            <person name="Mccallum J."/>
            <person name="Dzierzon H."/>
            <person name="Deng C."/>
            <person name="Wang Y.-Y."/>
            <person name="Barron N."/>
            <person name="Manako K."/>
            <person name="Bowen J."/>
            <person name="Foster T."/>
            <person name="Erridge Z."/>
            <person name="Tiffin H."/>
            <person name="Waite C."/>
            <person name="Davies K."/>
            <person name="Grierson E."/>
            <person name="Laing W."/>
            <person name="Kirk R."/>
            <person name="Chen X."/>
            <person name="Wood M."/>
            <person name="Montefiori M."/>
            <person name="Brummell D."/>
            <person name="Schwinn K."/>
            <person name="Catanach A."/>
            <person name="Fullerton C."/>
            <person name="Li D."/>
            <person name="Meiyalaghan S."/>
            <person name="Nieuwenhuizen N."/>
            <person name="Read N."/>
            <person name="Prakash R."/>
            <person name="Hunter D."/>
            <person name="Zhang H."/>
            <person name="Mckenzie M."/>
            <person name="Knabel M."/>
            <person name="Harris A."/>
            <person name="Allan A."/>
            <person name="Chen A."/>
            <person name="Janssen B."/>
            <person name="Plunkett B."/>
            <person name="Dwamena C."/>
            <person name="Voogd C."/>
            <person name="Leif D."/>
            <person name="Lafferty D."/>
            <person name="Souleyre E."/>
            <person name="Varkonyi-Gasic E."/>
            <person name="Gambi F."/>
            <person name="Hanley J."/>
            <person name="Yao J.-L."/>
            <person name="Cheung J."/>
            <person name="David K."/>
            <person name="Warren B."/>
            <person name="Marsh K."/>
            <person name="Snowden K."/>
            <person name="Lin-Wang K."/>
            <person name="Brian L."/>
            <person name="Martinez-Sanchez M."/>
            <person name="Wang M."/>
            <person name="Ileperuma N."/>
            <person name="Macnee N."/>
            <person name="Campin R."/>
            <person name="Mcatee P."/>
            <person name="Drummond R."/>
            <person name="Espley R."/>
            <person name="Ireland H."/>
            <person name="Wu R."/>
            <person name="Atkinson R."/>
            <person name="Karunairetnam S."/>
            <person name="Bulley S."/>
            <person name="Chunkath S."/>
            <person name="Hanley Z."/>
            <person name="Storey R."/>
            <person name="Thrimawithana A."/>
            <person name="Thomson S."/>
            <person name="David C."/>
            <person name="Testolin R."/>
        </authorList>
    </citation>
    <scope>NUCLEOTIDE SEQUENCE [LARGE SCALE GENOMIC DNA]</scope>
    <source>
        <strain evidence="22">cv. Red5</strain>
        <tissue evidence="21">Young leaf</tissue>
    </source>
</reference>
<dbReference type="PROSITE" id="PS50948">
    <property type="entry name" value="PAN"/>
    <property type="match status" value="1"/>
</dbReference>
<dbReference type="OrthoDB" id="4062651at2759"/>
<organism evidence="21 22">
    <name type="scientific">Actinidia chinensis var. chinensis</name>
    <name type="common">Chinese soft-hair kiwi</name>
    <dbReference type="NCBI Taxonomy" id="1590841"/>
    <lineage>
        <taxon>Eukaryota</taxon>
        <taxon>Viridiplantae</taxon>
        <taxon>Streptophyta</taxon>
        <taxon>Embryophyta</taxon>
        <taxon>Tracheophyta</taxon>
        <taxon>Spermatophyta</taxon>
        <taxon>Magnoliopsida</taxon>
        <taxon>eudicotyledons</taxon>
        <taxon>Gunneridae</taxon>
        <taxon>Pentapetalae</taxon>
        <taxon>asterids</taxon>
        <taxon>Ericales</taxon>
        <taxon>Actinidiaceae</taxon>
        <taxon>Actinidia</taxon>
    </lineage>
</organism>
<dbReference type="Gramene" id="PSS20907">
    <property type="protein sequence ID" value="PSS20907"/>
    <property type="gene ID" value="CEY00_Acc09946"/>
</dbReference>
<evidence type="ECO:0000259" key="20">
    <source>
        <dbReference type="PROSITE" id="PS50948"/>
    </source>
</evidence>
<dbReference type="PROSITE" id="PS50927">
    <property type="entry name" value="BULB_LECTIN"/>
    <property type="match status" value="1"/>
</dbReference>
<dbReference type="InterPro" id="IPR000719">
    <property type="entry name" value="Prot_kinase_dom"/>
</dbReference>
<dbReference type="Pfam" id="PF01453">
    <property type="entry name" value="B_lectin"/>
    <property type="match status" value="1"/>
</dbReference>
<evidence type="ECO:0000256" key="6">
    <source>
        <dbReference type="ARBA" id="ARBA00022729"/>
    </source>
</evidence>
<reference evidence="22" key="2">
    <citation type="journal article" date="2018" name="BMC Genomics">
        <title>A manually annotated Actinidia chinensis var. chinensis (kiwifruit) genome highlights the challenges associated with draft genomes and gene prediction in plants.</title>
        <authorList>
            <person name="Pilkington S.M."/>
            <person name="Crowhurst R."/>
            <person name="Hilario E."/>
            <person name="Nardozza S."/>
            <person name="Fraser L."/>
            <person name="Peng Y."/>
            <person name="Gunaseelan K."/>
            <person name="Simpson R."/>
            <person name="Tahir J."/>
            <person name="Deroles S.C."/>
            <person name="Templeton K."/>
            <person name="Luo Z."/>
            <person name="Davy M."/>
            <person name="Cheng C."/>
            <person name="McNeilage M."/>
            <person name="Scaglione D."/>
            <person name="Liu Y."/>
            <person name="Zhang Q."/>
            <person name="Datson P."/>
            <person name="De Silva N."/>
            <person name="Gardiner S.E."/>
            <person name="Bassett H."/>
            <person name="Chagne D."/>
            <person name="McCallum J."/>
            <person name="Dzierzon H."/>
            <person name="Deng C."/>
            <person name="Wang Y.Y."/>
            <person name="Barron L."/>
            <person name="Manako K."/>
            <person name="Bowen J."/>
            <person name="Foster T.M."/>
            <person name="Erridge Z.A."/>
            <person name="Tiffin H."/>
            <person name="Waite C.N."/>
            <person name="Davies K.M."/>
            <person name="Grierson E.P."/>
            <person name="Laing W.A."/>
            <person name="Kirk R."/>
            <person name="Chen X."/>
            <person name="Wood M."/>
            <person name="Montefiori M."/>
            <person name="Brummell D.A."/>
            <person name="Schwinn K.E."/>
            <person name="Catanach A."/>
            <person name="Fullerton C."/>
            <person name="Li D."/>
            <person name="Meiyalaghan S."/>
            <person name="Nieuwenhuizen N."/>
            <person name="Read N."/>
            <person name="Prakash R."/>
            <person name="Hunter D."/>
            <person name="Zhang H."/>
            <person name="McKenzie M."/>
            <person name="Knabel M."/>
            <person name="Harris A."/>
            <person name="Allan A.C."/>
            <person name="Gleave A."/>
            <person name="Chen A."/>
            <person name="Janssen B.J."/>
            <person name="Plunkett B."/>
            <person name="Ampomah-Dwamena C."/>
            <person name="Voogd C."/>
            <person name="Leif D."/>
            <person name="Lafferty D."/>
            <person name="Souleyre E.J.F."/>
            <person name="Varkonyi-Gasic E."/>
            <person name="Gambi F."/>
            <person name="Hanley J."/>
            <person name="Yao J.L."/>
            <person name="Cheung J."/>
            <person name="David K.M."/>
            <person name="Warren B."/>
            <person name="Marsh K."/>
            <person name="Snowden K.C."/>
            <person name="Lin-Wang K."/>
            <person name="Brian L."/>
            <person name="Martinez-Sanchez M."/>
            <person name="Wang M."/>
            <person name="Ileperuma N."/>
            <person name="Macnee N."/>
            <person name="Campin R."/>
            <person name="McAtee P."/>
            <person name="Drummond R.S.M."/>
            <person name="Espley R.V."/>
            <person name="Ireland H.S."/>
            <person name="Wu R."/>
            <person name="Atkinson R.G."/>
            <person name="Karunairetnam S."/>
            <person name="Bulley S."/>
            <person name="Chunkath S."/>
            <person name="Hanley Z."/>
            <person name="Storey R."/>
            <person name="Thrimawithana A.H."/>
            <person name="Thomson S."/>
            <person name="David C."/>
            <person name="Testolin R."/>
            <person name="Huang H."/>
            <person name="Hellens R.P."/>
            <person name="Schaffer R.J."/>
        </authorList>
    </citation>
    <scope>NUCLEOTIDE SEQUENCE [LARGE SCALE GENOMIC DNA]</scope>
    <source>
        <strain evidence="22">cv. Red5</strain>
    </source>
</reference>
<keyword evidence="5 17" id="KW-0812">Transmembrane</keyword>
<keyword evidence="12 17" id="KW-0472">Membrane</keyword>
<evidence type="ECO:0000256" key="3">
    <source>
        <dbReference type="ARBA" id="ARBA00022527"/>
    </source>
</evidence>
<dbReference type="PIRSF" id="PIRSF000641">
    <property type="entry name" value="SRK"/>
    <property type="match status" value="1"/>
</dbReference>
<sequence length="769" mass="86264">MRDWEFLESPNKLFRLQFCGLGVSYGRYLGIQYMNDRLVPAKFVWVANSRIPLADTSGTLNITVDGNLVLTDSNGTFITISVGQPAPSSNISATLLDSGNLVLRSGERILWQSFDYPFDTWLPGMKIGVFDLNTGQPQYRLLTSFASQRLATPGTFIFGVDPNNTKQLVIWQRGVLYWRSGIWNGYNFNYFPYSKFDFSYFSNESDSYFTYTINDNNLSSWIEMGSSGNIRIVEMTSDGLLSFTDTHCGVTDKLEYGTAAGCAVIETSNCKSGDVFDQTQGEMNSWNFLNNFSLGIADCKEICRRNCSCNAYGFASSNGSGCKFSDGQKLNFSEEAFYIRNGSVVATESQGTPRKRLLWLMISAPVVSVCILILVSLLCYLRWRTRNFIDNSERSQNGFGQGTETLMHELGNGLAAIGDFSNSQMLELSRTKDRELPLFSLSSIEIAADHFSPANMIGQGGFGPVYKGKLASGQDIAVKRLSRSSRQGLVEFKNEVILISKLQHRNLVRLLGCCIEGEERILIYEYLPNNSLDSYLFDATKRASLDWKLRFCIIEGIAQGLLYLHKYSRLRIIHRDLKTSNILLDSEMNPRISDFGMARVFQESEYQANTNRIVGTYGYMSPEYAINGLFSVKSDVFSFGVMMLEILSGKRNILSFHYSDRAMNLLGYAWELWIEGRSLELIDSALADSWPRIEVMRCVQIGLLCVQESAEDRPTMPEVLSMLTNESVALPTPKQRPLVAIASANNATLPENLELFSVNTLTVSEVEAR</sequence>
<evidence type="ECO:0000256" key="12">
    <source>
        <dbReference type="ARBA" id="ARBA00023136"/>
    </source>
</evidence>
<keyword evidence="22" id="KW-1185">Reference proteome</keyword>